<dbReference type="Pfam" id="PF14092">
    <property type="entry name" value="DUF4270"/>
    <property type="match status" value="1"/>
</dbReference>
<comment type="caution">
    <text evidence="1">The sequence shown here is derived from an EMBL/GenBank/DDBJ whole genome shotgun (WGS) entry which is preliminary data.</text>
</comment>
<protein>
    <submittedName>
        <fullName evidence="1">DUF4270 family protein</fullName>
    </submittedName>
</protein>
<dbReference type="Proteomes" id="UP000295438">
    <property type="component" value="Unassembled WGS sequence"/>
</dbReference>
<dbReference type="EMBL" id="SMUW01000034">
    <property type="protein sequence ID" value="TDK44271.1"/>
    <property type="molecule type" value="Genomic_DNA"/>
</dbReference>
<reference evidence="1 2" key="1">
    <citation type="submission" date="2019-03" db="EMBL/GenBank/DDBJ databases">
        <title>Algoriphagus aquimaris sp. nov., isolated form marine sediment in Pohang, Korea.</title>
        <authorList>
            <person name="Kim J."/>
            <person name="Yoon S.-H."/>
            <person name="Lee S.-S."/>
        </authorList>
    </citation>
    <scope>NUCLEOTIDE SEQUENCE [LARGE SCALE GENOMIC DNA]</scope>
    <source>
        <strain evidence="1 2">F21</strain>
    </source>
</reference>
<proteinExistence type="predicted"/>
<dbReference type="AlphaFoldDB" id="A0A4R5UYH2"/>
<accession>A0A4R5UYH2</accession>
<evidence type="ECO:0000313" key="1">
    <source>
        <dbReference type="EMBL" id="TDK44271.1"/>
    </source>
</evidence>
<organism evidence="1 2">
    <name type="scientific">Algoriphagus formosus</name>
    <dbReference type="NCBI Taxonomy" id="2007308"/>
    <lineage>
        <taxon>Bacteria</taxon>
        <taxon>Pseudomonadati</taxon>
        <taxon>Bacteroidota</taxon>
        <taxon>Cytophagia</taxon>
        <taxon>Cytophagales</taxon>
        <taxon>Cyclobacteriaceae</taxon>
        <taxon>Algoriphagus</taxon>
    </lineage>
</organism>
<gene>
    <name evidence="1" type="ORF">E1898_11405</name>
</gene>
<dbReference type="InterPro" id="IPR025366">
    <property type="entry name" value="DUF4270"/>
</dbReference>
<name>A0A4R5UYH2_9BACT</name>
<keyword evidence="2" id="KW-1185">Reference proteome</keyword>
<evidence type="ECO:0000313" key="2">
    <source>
        <dbReference type="Proteomes" id="UP000295438"/>
    </source>
</evidence>
<sequence>MSLKTRSLKSVLKKRSRLTKSSTIFTPIWQAKAFAFALVFTIFLNSCSDPSSVGIELAPGNNQVGVFFVDFELPAEVVLLDSFNTTNQSILVVGEEQDDYFGKTSGMGFTRLFINAVEERPESEAILDSMFFNLDVVSVNGQGLEDPKFYSVHRLAEQLQDTLYYNFNELSFEENPIASSEIEFGETKDTTLMIPVTEAFAEELFGKMKRGTEFNNLFTFREYFPGVAIKAREGDNTTIGVNLGFETGITTFFHYPGDTVATTYEISTASSRSFNSVKSDRSGTPTAVVTENQVAYKTGDLSGMKSNLGMAIKINTDPVDEFLDTLSGVIFKQVVFELGEIESVPDGQNPPSSFVAYFTDDTNEILTRSDGQPITVQRDGLPQTEEDESGQILPSFNAPAIARYNQNENIYRLGITSYLNAVFRGEILNRDWLLYGNSPETTGDDFKRSFRQFKVRDNNIKVRVIYSKIR</sequence>